<evidence type="ECO:0000259" key="2">
    <source>
        <dbReference type="Pfam" id="PF25000"/>
    </source>
</evidence>
<protein>
    <recommendedName>
        <fullName evidence="2">DUF7779 domain-containing protein</fullName>
    </recommendedName>
</protein>
<accession>A0A9P1H144</accession>
<dbReference type="OrthoDB" id="20872at2759"/>
<dbReference type="Gene3D" id="3.40.50.1580">
    <property type="entry name" value="Nucleoside phosphorylase domain"/>
    <property type="match status" value="1"/>
</dbReference>
<dbReference type="EMBL" id="CALLCH030000008">
    <property type="protein sequence ID" value="CAI4213498.1"/>
    <property type="molecule type" value="Genomic_DNA"/>
</dbReference>
<gene>
    <name evidence="3" type="ORF">PPNO1_LOCUS3248</name>
</gene>
<dbReference type="AlphaFoldDB" id="A0A9P1H144"/>
<dbReference type="PANTHER" id="PTHR46082">
    <property type="entry name" value="ATP/GTP-BINDING PROTEIN-RELATED"/>
    <property type="match status" value="1"/>
</dbReference>
<dbReference type="SUPFAM" id="SSF52540">
    <property type="entry name" value="P-loop containing nucleoside triphosphate hydrolases"/>
    <property type="match status" value="1"/>
</dbReference>
<dbReference type="InterPro" id="IPR053137">
    <property type="entry name" value="NLR-like"/>
</dbReference>
<feature type="compositionally biased region" description="Acidic residues" evidence="1">
    <location>
        <begin position="535"/>
        <end position="545"/>
    </location>
</feature>
<keyword evidence="4" id="KW-1185">Reference proteome</keyword>
<feature type="region of interest" description="Disordered" evidence="1">
    <location>
        <begin position="520"/>
        <end position="545"/>
    </location>
</feature>
<evidence type="ECO:0000256" key="1">
    <source>
        <dbReference type="SAM" id="MobiDB-lite"/>
    </source>
</evidence>
<comment type="caution">
    <text evidence="3">The sequence shown here is derived from an EMBL/GenBank/DDBJ whole genome shotgun (WGS) entry which is preliminary data.</text>
</comment>
<dbReference type="Pfam" id="PF25000">
    <property type="entry name" value="DUF7779"/>
    <property type="match status" value="1"/>
</dbReference>
<dbReference type="InterPro" id="IPR056681">
    <property type="entry name" value="DUF7779"/>
</dbReference>
<proteinExistence type="predicted"/>
<name>A0A9P1H144_9PEZI</name>
<feature type="domain" description="DUF7779" evidence="2">
    <location>
        <begin position="492"/>
        <end position="579"/>
    </location>
</feature>
<dbReference type="Proteomes" id="UP000838763">
    <property type="component" value="Unassembled WGS sequence"/>
</dbReference>
<dbReference type="InterPro" id="IPR035994">
    <property type="entry name" value="Nucleoside_phosphorylase_sf"/>
</dbReference>
<reference evidence="3" key="1">
    <citation type="submission" date="2022-11" db="EMBL/GenBank/DDBJ databases">
        <authorList>
            <person name="Scott C."/>
            <person name="Bruce N."/>
        </authorList>
    </citation>
    <scope>NUCLEOTIDE SEQUENCE</scope>
</reference>
<sequence>MSNTQKYTVGWISALPTEATAARQFLDEHHDEGPDSVSPNDNNIYTLGRIGRHNVVMAVLPDGEYGTTTAATAARDMMHSFPNVRIRLMVGLGGGAPSLEHDIRLGDVVVSSPKDNASGVLQYDYGKSIQGQGLICTGILAQPPTLLRSAVARLKSQHEDEGHELELQVARALEKKPRLKSKYSRPPKASDRLYKTDFVHSDSSKKCDEVCDNDPTELIDREERGEEEGDFVIHYGLIASGNQLIRDAYLRDELASSRGILCFEMEAAGLMNHFPCLVIRGICDYSDTHKNKEWQGFAAMMAAAYAKRILLLIPPNKVEVERSLSIAINSIYNWLQREEVGPWLMIVDNADNVDEFFRKSEGQGATRGPISRSLDAAERLTGSNPTIIRIPPMEQSQALQLVERKLGSDIDTSAAMDLVEALEYIPLAVNQAAAFINYRAPRMTIRSYLEDFRASDKKKSMLLESDRGDLRRDQGVSNSVIKTWQITFDQIKDERPDAASLLSLMSCFYPQNIPEYMLHGYSEYPPDSKEHGGESPDDEGEADQEDFESDLAVLLGYSLISRTASLGFLEIHSLVQLCTEESHFPARADGKRPRSYWDRC</sequence>
<dbReference type="GO" id="GO:0009116">
    <property type="term" value="P:nucleoside metabolic process"/>
    <property type="evidence" value="ECO:0007669"/>
    <property type="project" value="InterPro"/>
</dbReference>
<dbReference type="GO" id="GO:0003824">
    <property type="term" value="F:catalytic activity"/>
    <property type="evidence" value="ECO:0007669"/>
    <property type="project" value="InterPro"/>
</dbReference>
<dbReference type="PANTHER" id="PTHR46082:SF11">
    <property type="entry name" value="AAA+ ATPASE DOMAIN-CONTAINING PROTEIN-RELATED"/>
    <property type="match status" value="1"/>
</dbReference>
<dbReference type="SUPFAM" id="SSF53167">
    <property type="entry name" value="Purine and uridine phosphorylases"/>
    <property type="match status" value="1"/>
</dbReference>
<dbReference type="InterPro" id="IPR027417">
    <property type="entry name" value="P-loop_NTPase"/>
</dbReference>
<evidence type="ECO:0000313" key="3">
    <source>
        <dbReference type="EMBL" id="CAI4213498.1"/>
    </source>
</evidence>
<evidence type="ECO:0000313" key="4">
    <source>
        <dbReference type="Proteomes" id="UP000838763"/>
    </source>
</evidence>
<organism evidence="3 4">
    <name type="scientific">Parascedosporium putredinis</name>
    <dbReference type="NCBI Taxonomy" id="1442378"/>
    <lineage>
        <taxon>Eukaryota</taxon>
        <taxon>Fungi</taxon>
        <taxon>Dikarya</taxon>
        <taxon>Ascomycota</taxon>
        <taxon>Pezizomycotina</taxon>
        <taxon>Sordariomycetes</taxon>
        <taxon>Hypocreomycetidae</taxon>
        <taxon>Microascales</taxon>
        <taxon>Microascaceae</taxon>
        <taxon>Parascedosporium</taxon>
    </lineage>
</organism>